<dbReference type="Proteomes" id="UP000789508">
    <property type="component" value="Unassembled WGS sequence"/>
</dbReference>
<evidence type="ECO:0000256" key="1">
    <source>
        <dbReference type="SAM" id="Phobius"/>
    </source>
</evidence>
<evidence type="ECO:0000313" key="2">
    <source>
        <dbReference type="EMBL" id="CAG8713165.1"/>
    </source>
</evidence>
<protein>
    <submittedName>
        <fullName evidence="2">3871_t:CDS:1</fullName>
    </submittedName>
</protein>
<dbReference type="AlphaFoldDB" id="A0A9N9HZ23"/>
<comment type="caution">
    <text evidence="2">The sequence shown here is derived from an EMBL/GenBank/DDBJ whole genome shotgun (WGS) entry which is preliminary data.</text>
</comment>
<dbReference type="EMBL" id="CAJVPS010023289">
    <property type="protein sequence ID" value="CAG8713165.1"/>
    <property type="molecule type" value="Genomic_DNA"/>
</dbReference>
<feature type="transmembrane region" description="Helical" evidence="1">
    <location>
        <begin position="78"/>
        <end position="103"/>
    </location>
</feature>
<dbReference type="Gene3D" id="1.20.140.150">
    <property type="match status" value="1"/>
</dbReference>
<sequence>MPSVTTYALVSLAFTITYFLTLLSINLPNWLLFDAKPWFRINYGLFKRCSALTTECHPFPSRDNGDCDEKYFCEQWEAAGFAMLFATFIGGITWCFLVVALIGGRNRRENLWVSLSMLMIFHAALSVLIGIVLLLNGLLAPPDYEPLEERRRQYLPCFVDITIIKALETLGIETCPNNTDHRPELSRMLLMPGE</sequence>
<feature type="transmembrane region" description="Helical" evidence="1">
    <location>
        <begin position="115"/>
        <end position="139"/>
    </location>
</feature>
<accession>A0A9N9HZ23</accession>
<organism evidence="2 3">
    <name type="scientific">Ambispora leptoticha</name>
    <dbReference type="NCBI Taxonomy" id="144679"/>
    <lineage>
        <taxon>Eukaryota</taxon>
        <taxon>Fungi</taxon>
        <taxon>Fungi incertae sedis</taxon>
        <taxon>Mucoromycota</taxon>
        <taxon>Glomeromycotina</taxon>
        <taxon>Glomeromycetes</taxon>
        <taxon>Archaeosporales</taxon>
        <taxon>Ambisporaceae</taxon>
        <taxon>Ambispora</taxon>
    </lineage>
</organism>
<keyword evidence="1" id="KW-1133">Transmembrane helix</keyword>
<name>A0A9N9HZ23_9GLOM</name>
<keyword evidence="1" id="KW-0472">Membrane</keyword>
<feature type="transmembrane region" description="Helical" evidence="1">
    <location>
        <begin position="7"/>
        <end position="27"/>
    </location>
</feature>
<evidence type="ECO:0000313" key="3">
    <source>
        <dbReference type="Proteomes" id="UP000789508"/>
    </source>
</evidence>
<feature type="non-terminal residue" evidence="2">
    <location>
        <position position="194"/>
    </location>
</feature>
<gene>
    <name evidence="2" type="ORF">ALEPTO_LOCUS11978</name>
</gene>
<proteinExistence type="predicted"/>
<dbReference type="OrthoDB" id="61370at2759"/>
<keyword evidence="1" id="KW-0812">Transmembrane</keyword>
<reference evidence="2" key="1">
    <citation type="submission" date="2021-06" db="EMBL/GenBank/DDBJ databases">
        <authorList>
            <person name="Kallberg Y."/>
            <person name="Tangrot J."/>
            <person name="Rosling A."/>
        </authorList>
    </citation>
    <scope>NUCLEOTIDE SEQUENCE</scope>
    <source>
        <strain evidence="2">FL130A</strain>
    </source>
</reference>
<keyword evidence="3" id="KW-1185">Reference proteome</keyword>